<keyword evidence="2 5" id="KW-0812">Transmembrane</keyword>
<feature type="transmembrane region" description="Helical" evidence="5">
    <location>
        <begin position="96"/>
        <end position="114"/>
    </location>
</feature>
<dbReference type="InterPro" id="IPR009915">
    <property type="entry name" value="NnrU_dom"/>
</dbReference>
<feature type="transmembrane region" description="Helical" evidence="5">
    <location>
        <begin position="34"/>
        <end position="53"/>
    </location>
</feature>
<dbReference type="EMBL" id="QWJJ01000005">
    <property type="protein sequence ID" value="RII39407.1"/>
    <property type="molecule type" value="Genomic_DNA"/>
</dbReference>
<keyword evidence="3 5" id="KW-1133">Transmembrane helix</keyword>
<feature type="transmembrane region" description="Helical" evidence="5">
    <location>
        <begin position="157"/>
        <end position="177"/>
    </location>
</feature>
<dbReference type="Pfam" id="PF07298">
    <property type="entry name" value="NnrU"/>
    <property type="match status" value="1"/>
</dbReference>
<dbReference type="Proteomes" id="UP000265848">
    <property type="component" value="Unassembled WGS sequence"/>
</dbReference>
<evidence type="ECO:0000259" key="6">
    <source>
        <dbReference type="Pfam" id="PF07298"/>
    </source>
</evidence>
<evidence type="ECO:0000313" key="7">
    <source>
        <dbReference type="EMBL" id="RII39407.1"/>
    </source>
</evidence>
<proteinExistence type="predicted"/>
<feature type="transmembrane region" description="Helical" evidence="5">
    <location>
        <begin position="74"/>
        <end position="90"/>
    </location>
</feature>
<organism evidence="7 8">
    <name type="scientific">Pseudooceanicola sediminis</name>
    <dbReference type="NCBI Taxonomy" id="2211117"/>
    <lineage>
        <taxon>Bacteria</taxon>
        <taxon>Pseudomonadati</taxon>
        <taxon>Pseudomonadota</taxon>
        <taxon>Alphaproteobacteria</taxon>
        <taxon>Rhodobacterales</taxon>
        <taxon>Paracoccaceae</taxon>
        <taxon>Pseudooceanicola</taxon>
    </lineage>
</organism>
<evidence type="ECO:0000256" key="5">
    <source>
        <dbReference type="SAM" id="Phobius"/>
    </source>
</evidence>
<protein>
    <recommendedName>
        <fullName evidence="6">NnrU domain-containing protein</fullName>
    </recommendedName>
</protein>
<feature type="transmembrane region" description="Helical" evidence="5">
    <location>
        <begin position="121"/>
        <end position="137"/>
    </location>
</feature>
<sequence>MVALILIGLILWTWPHLSKEYTPGLRAGLPENAARPLVAVVALIAVVLMVIGYRTADGAQVYFPPAWGQHLNNLLMVIAVLMLGTAHSKSRLRGRLRHPMFLAVILWGIAHLLVRGDSASLLLWGGMIVWAVAGWLVTNARHPDYIPYAGGTLAGDIRLALITVVVFAVIVLIHGWLGPNPLPM</sequence>
<evidence type="ECO:0000256" key="3">
    <source>
        <dbReference type="ARBA" id="ARBA00022989"/>
    </source>
</evidence>
<reference evidence="7 8" key="1">
    <citation type="submission" date="2018-08" db="EMBL/GenBank/DDBJ databases">
        <title>Pseudooceanicola sediminis CY03 in the family Rhodobacteracea.</title>
        <authorList>
            <person name="Zhang Y.-J."/>
        </authorList>
    </citation>
    <scope>NUCLEOTIDE SEQUENCE [LARGE SCALE GENOMIC DNA]</scope>
    <source>
        <strain evidence="7 8">CY03</strain>
    </source>
</reference>
<evidence type="ECO:0000256" key="4">
    <source>
        <dbReference type="ARBA" id="ARBA00023136"/>
    </source>
</evidence>
<dbReference type="AlphaFoldDB" id="A0A399J491"/>
<keyword evidence="4 5" id="KW-0472">Membrane</keyword>
<comment type="subcellular location">
    <subcellularLocation>
        <location evidence="1">Membrane</location>
        <topology evidence="1">Multi-pass membrane protein</topology>
    </subcellularLocation>
</comment>
<comment type="caution">
    <text evidence="7">The sequence shown here is derived from an EMBL/GenBank/DDBJ whole genome shotgun (WGS) entry which is preliminary data.</text>
</comment>
<evidence type="ECO:0000256" key="1">
    <source>
        <dbReference type="ARBA" id="ARBA00004141"/>
    </source>
</evidence>
<name>A0A399J491_9RHOB</name>
<evidence type="ECO:0000256" key="2">
    <source>
        <dbReference type="ARBA" id="ARBA00022692"/>
    </source>
</evidence>
<feature type="domain" description="NnrU" evidence="6">
    <location>
        <begin position="5"/>
        <end position="178"/>
    </location>
</feature>
<gene>
    <name evidence="7" type="ORF">DL237_07120</name>
</gene>
<keyword evidence="8" id="KW-1185">Reference proteome</keyword>
<dbReference type="GO" id="GO:0016020">
    <property type="term" value="C:membrane"/>
    <property type="evidence" value="ECO:0007669"/>
    <property type="project" value="UniProtKB-SubCell"/>
</dbReference>
<evidence type="ECO:0000313" key="8">
    <source>
        <dbReference type="Proteomes" id="UP000265848"/>
    </source>
</evidence>
<accession>A0A399J491</accession>